<dbReference type="InterPro" id="IPR002347">
    <property type="entry name" value="SDR_fam"/>
</dbReference>
<dbReference type="Gene3D" id="3.40.47.10">
    <property type="match status" value="2"/>
</dbReference>
<comment type="function">
    <text evidence="13">Proposed to synthesize NOD factor fatty acyl chain. Involved in the synthesis of a highly unsaturated fatty acid moiety, which forms part of a lipo-oligosaccharide that is responsible for host specificity.</text>
</comment>
<organism evidence="20">
    <name type="scientific">Aureococcus anophagefferens</name>
    <name type="common">Harmful bloom alga</name>
    <dbReference type="NCBI Taxonomy" id="44056"/>
    <lineage>
        <taxon>Eukaryota</taxon>
        <taxon>Sar</taxon>
        <taxon>Stramenopiles</taxon>
        <taxon>Ochrophyta</taxon>
        <taxon>Pelagophyceae</taxon>
        <taxon>Pelagomonadales</taxon>
        <taxon>Pelagomonadaceae</taxon>
        <taxon>Aureococcus</taxon>
    </lineage>
</organism>
<evidence type="ECO:0000256" key="14">
    <source>
        <dbReference type="ARBA" id="ARBA00039445"/>
    </source>
</evidence>
<dbReference type="eggNOG" id="KOG2958">
    <property type="taxonomic scope" value="Eukaryota"/>
</dbReference>
<dbReference type="SUPFAM" id="SSF51735">
    <property type="entry name" value="NAD(P)-binding Rossmann-fold domains"/>
    <property type="match status" value="1"/>
</dbReference>
<dbReference type="RefSeq" id="XP_009035098.1">
    <property type="nucleotide sequence ID" value="XM_009036850.1"/>
</dbReference>
<dbReference type="Pfam" id="PF01087">
    <property type="entry name" value="GalP_UDP_transf"/>
    <property type="match status" value="1"/>
</dbReference>
<evidence type="ECO:0000313" key="20">
    <source>
        <dbReference type="Proteomes" id="UP000002729"/>
    </source>
</evidence>
<evidence type="ECO:0000256" key="3">
    <source>
        <dbReference type="ARBA" id="ARBA00013191"/>
    </source>
</evidence>
<dbReference type="Pfam" id="PF00109">
    <property type="entry name" value="ketoacyl-synt"/>
    <property type="match status" value="1"/>
</dbReference>
<name>F0Y398_AURAN</name>
<dbReference type="PROSITE" id="PS52004">
    <property type="entry name" value="KS3_2"/>
    <property type="match status" value="1"/>
</dbReference>
<evidence type="ECO:0000256" key="8">
    <source>
        <dbReference type="ARBA" id="ARBA00022692"/>
    </source>
</evidence>
<dbReference type="KEGG" id="aaf:AURANDRAFT_71232"/>
<dbReference type="InterPro" id="IPR018201">
    <property type="entry name" value="Ketoacyl_synth_AS"/>
</dbReference>
<feature type="signal peptide" evidence="17">
    <location>
        <begin position="1"/>
        <end position="16"/>
    </location>
</feature>
<keyword evidence="7 16" id="KW-0808">Transferase</keyword>
<evidence type="ECO:0000256" key="1">
    <source>
        <dbReference type="ARBA" id="ARBA00004533"/>
    </source>
</evidence>
<keyword evidence="6" id="KW-0997">Cell inner membrane</keyword>
<evidence type="ECO:0000256" key="15">
    <source>
        <dbReference type="ARBA" id="ARBA00041756"/>
    </source>
</evidence>
<protein>
    <recommendedName>
        <fullName evidence="14">Nodulation protein E</fullName>
        <ecNumber evidence="3">2.3.1.41</ecNumber>
    </recommendedName>
    <alternativeName>
        <fullName evidence="15">Host-specificity of nodulation protein B</fullName>
    </alternativeName>
</protein>
<keyword evidence="12" id="KW-0119">Carbohydrate metabolism</keyword>
<evidence type="ECO:0000256" key="4">
    <source>
        <dbReference type="ARBA" id="ARBA00022458"/>
    </source>
</evidence>
<keyword evidence="8" id="KW-0812">Transmembrane</keyword>
<dbReference type="PRINTS" id="PR00081">
    <property type="entry name" value="GDHRDH"/>
</dbReference>
<keyword evidence="10" id="KW-1133">Transmembrane helix</keyword>
<dbReference type="GO" id="GO:0006012">
    <property type="term" value="P:galactose metabolic process"/>
    <property type="evidence" value="ECO:0007669"/>
    <property type="project" value="InterPro"/>
</dbReference>
<evidence type="ECO:0000256" key="12">
    <source>
        <dbReference type="ARBA" id="ARBA00023277"/>
    </source>
</evidence>
<feature type="chain" id="PRO_5003264371" description="Nodulation protein E" evidence="17">
    <location>
        <begin position="17"/>
        <end position="1338"/>
    </location>
</feature>
<dbReference type="OrthoDB" id="5334845at2759"/>
<comment type="similarity">
    <text evidence="2 16">Belongs to the thiolase-like superfamily. Beta-ketoacyl-ACP synthases family.</text>
</comment>
<evidence type="ECO:0000256" key="6">
    <source>
        <dbReference type="ARBA" id="ARBA00022519"/>
    </source>
</evidence>
<dbReference type="EMBL" id="GL833124">
    <property type="protein sequence ID" value="EGB10287.1"/>
    <property type="molecule type" value="Genomic_DNA"/>
</dbReference>
<dbReference type="Pfam" id="PF02801">
    <property type="entry name" value="Ketoacyl-synt_C"/>
    <property type="match status" value="1"/>
</dbReference>
<evidence type="ECO:0000259" key="18">
    <source>
        <dbReference type="PROSITE" id="PS52004"/>
    </source>
</evidence>
<dbReference type="GeneID" id="20228121"/>
<dbReference type="PANTHER" id="PTHR11712">
    <property type="entry name" value="POLYKETIDE SYNTHASE-RELATED"/>
    <property type="match status" value="1"/>
</dbReference>
<dbReference type="InParanoid" id="F0Y398"/>
<dbReference type="Proteomes" id="UP000002729">
    <property type="component" value="Unassembled WGS sequence"/>
</dbReference>
<dbReference type="PROSITE" id="PS00606">
    <property type="entry name" value="KS3_1"/>
    <property type="match status" value="1"/>
</dbReference>
<dbReference type="InterPro" id="IPR000794">
    <property type="entry name" value="Beta-ketoacyl_synthase"/>
</dbReference>
<dbReference type="CDD" id="cd00834">
    <property type="entry name" value="KAS_I_II"/>
    <property type="match status" value="1"/>
</dbReference>
<dbReference type="InterPro" id="IPR036291">
    <property type="entry name" value="NAD(P)-bd_dom_sf"/>
</dbReference>
<evidence type="ECO:0000256" key="13">
    <source>
        <dbReference type="ARBA" id="ARBA00037576"/>
    </source>
</evidence>
<evidence type="ECO:0000256" key="16">
    <source>
        <dbReference type="RuleBase" id="RU003694"/>
    </source>
</evidence>
<dbReference type="InterPro" id="IPR020841">
    <property type="entry name" value="PKS_Beta-ketoAc_synthase_dom"/>
</dbReference>
<dbReference type="PANTHER" id="PTHR11712:SF352">
    <property type="entry name" value="3-OXOACYL-[ACYL-CARRIER-PROTEIN] SYNTHASE"/>
    <property type="match status" value="1"/>
</dbReference>
<dbReference type="Gene3D" id="3.30.428.10">
    <property type="entry name" value="HIT-like"/>
    <property type="match status" value="2"/>
</dbReference>
<dbReference type="SMART" id="SM00825">
    <property type="entry name" value="PKS_KS"/>
    <property type="match status" value="1"/>
</dbReference>
<keyword evidence="11" id="KW-0472">Membrane</keyword>
<evidence type="ECO:0000256" key="17">
    <source>
        <dbReference type="SAM" id="SignalP"/>
    </source>
</evidence>
<dbReference type="InterPro" id="IPR016039">
    <property type="entry name" value="Thiolase-like"/>
</dbReference>
<dbReference type="InterPro" id="IPR014031">
    <property type="entry name" value="Ketoacyl_synth_C"/>
</dbReference>
<dbReference type="Gene3D" id="3.40.50.720">
    <property type="entry name" value="NAD(P)-binding Rossmann-like Domain"/>
    <property type="match status" value="1"/>
</dbReference>
<accession>F0Y398</accession>
<keyword evidence="9" id="KW-0548">Nucleotidyltransferase</keyword>
<dbReference type="GO" id="GO:0006633">
    <property type="term" value="P:fatty acid biosynthetic process"/>
    <property type="evidence" value="ECO:0007669"/>
    <property type="project" value="InterPro"/>
</dbReference>
<feature type="domain" description="Ketosynthase family 3 (KS3)" evidence="18">
    <location>
        <begin position="53"/>
        <end position="467"/>
    </location>
</feature>
<evidence type="ECO:0000313" key="19">
    <source>
        <dbReference type="EMBL" id="EGB10287.1"/>
    </source>
</evidence>
<dbReference type="Pfam" id="PF00106">
    <property type="entry name" value="adh_short"/>
    <property type="match status" value="1"/>
</dbReference>
<dbReference type="eggNOG" id="KOG1394">
    <property type="taxonomic scope" value="Eukaryota"/>
</dbReference>
<comment type="subcellular location">
    <subcellularLocation>
        <location evidence="1">Cell inner membrane</location>
    </subcellularLocation>
</comment>
<evidence type="ECO:0000256" key="5">
    <source>
        <dbReference type="ARBA" id="ARBA00022475"/>
    </source>
</evidence>
<dbReference type="InterPro" id="IPR005849">
    <property type="entry name" value="GalP_Utransf_N"/>
</dbReference>
<dbReference type="GO" id="GO:0004315">
    <property type="term" value="F:3-oxoacyl-[acyl-carrier-protein] synthase activity"/>
    <property type="evidence" value="ECO:0007669"/>
    <property type="project" value="UniProtKB-EC"/>
</dbReference>
<dbReference type="InterPro" id="IPR036265">
    <property type="entry name" value="HIT-like_sf"/>
</dbReference>
<gene>
    <name evidence="19" type="primary">KAS</name>
    <name evidence="19" type="ORF">AURANDRAFT_71232</name>
</gene>
<evidence type="ECO:0000256" key="2">
    <source>
        <dbReference type="ARBA" id="ARBA00008467"/>
    </source>
</evidence>
<keyword evidence="4" id="KW-0536">Nodulation</keyword>
<dbReference type="SUPFAM" id="SSF54197">
    <property type="entry name" value="HIT-like"/>
    <property type="match status" value="2"/>
</dbReference>
<keyword evidence="20" id="KW-1185">Reference proteome</keyword>
<reference evidence="19 20" key="1">
    <citation type="journal article" date="2011" name="Proc. Natl. Acad. Sci. U.S.A.">
        <title>Niche of harmful alga Aureococcus anophagefferens revealed through ecogenomics.</title>
        <authorList>
            <person name="Gobler C.J."/>
            <person name="Berry D.L."/>
            <person name="Dyhrman S.T."/>
            <person name="Wilhelm S.W."/>
            <person name="Salamov A."/>
            <person name="Lobanov A.V."/>
            <person name="Zhang Y."/>
            <person name="Collier J.L."/>
            <person name="Wurch L.L."/>
            <person name="Kustka A.B."/>
            <person name="Dill B.D."/>
            <person name="Shah M."/>
            <person name="VerBerkmoes N.C."/>
            <person name="Kuo A."/>
            <person name="Terry A."/>
            <person name="Pangilinan J."/>
            <person name="Lindquist E.A."/>
            <person name="Lucas S."/>
            <person name="Paulsen I.T."/>
            <person name="Hattenrath-Lehmann T.K."/>
            <person name="Talmage S.C."/>
            <person name="Walker E.A."/>
            <person name="Koch F."/>
            <person name="Burson A.M."/>
            <person name="Marcoval M.A."/>
            <person name="Tang Y.Z."/>
            <person name="Lecleir G.R."/>
            <person name="Coyne K.J."/>
            <person name="Berg G.M."/>
            <person name="Bertrand E.M."/>
            <person name="Saito M.A."/>
            <person name="Gladyshev V.N."/>
            <person name="Grigoriev I.V."/>
        </authorList>
    </citation>
    <scope>NUCLEOTIDE SEQUENCE [LARGE SCALE GENOMIC DNA]</scope>
    <source>
        <strain evidence="20">CCMP 1984</strain>
    </source>
</reference>
<dbReference type="GO" id="GO:0008108">
    <property type="term" value="F:UDP-glucose:hexose-1-phosphate uridylyltransferase activity"/>
    <property type="evidence" value="ECO:0007669"/>
    <property type="project" value="InterPro"/>
</dbReference>
<dbReference type="SUPFAM" id="SSF53901">
    <property type="entry name" value="Thiolase-like"/>
    <property type="match status" value="2"/>
</dbReference>
<dbReference type="GO" id="GO:0005886">
    <property type="term" value="C:plasma membrane"/>
    <property type="evidence" value="ECO:0007669"/>
    <property type="project" value="UniProtKB-SubCell"/>
</dbReference>
<dbReference type="EC" id="2.3.1.41" evidence="3"/>
<keyword evidence="17" id="KW-0732">Signal</keyword>
<evidence type="ECO:0000256" key="7">
    <source>
        <dbReference type="ARBA" id="ARBA00022679"/>
    </source>
</evidence>
<keyword evidence="5" id="KW-1003">Cell membrane</keyword>
<sequence length="1338" mass="140931">MRTAAVLVALLCSSDALVAPGPARLGGGRRALATRSARSAAPSVEMAATLPALRRVVVTGMGICSCLGNSLDEVADSLYHAKSGIKFMPKYAELGMKSQVAGRPSLDLDKGEEVKVIDRKSARFMGENAKYAYIAMNDAIIDADLPKDKYENNPRAGGILGQGGTSIPDVGETLDAVAAGKNKKIGPYRVTRTMGSTVSAVLATAFKLQGSSYSVSSACSTGAHCIGIGMEQIQLDKHDIMFCGAGELENWGSTIMFDGMGALSSSYNDDPEHASRAFDKNRDGFVIAAGGGIVVLEELEHAKARGARIYAEVVGYSATSDGYDMVAPSGEGGQRCMREAIAMANKIGGDKPVDYVNTHGTSTPVGDVKELGAIQGLFDEEFDYFPKVGSTKSLSGHALSVAGVHEAIYSLLMMDRGFLAESANIFDIVDEAEGVPILTERYEGPVHRVMSNSFGFGGTNACLVFDNGEAAIPPPPEIRRNAATGSVVVIAPERLARLTGDPFRRAGAALLDRWPIFDEEGGERWRAEHPETFAALVALATRATARGPAAFSAVQDALLLSGDEPPEGLPLAAKGVGPYVARLVASRLPEARRSRLGGAARSCPFCAKCRPDIPAPGEIVNLDVCLLSGGGAGRGLGVRAGVGAAVASVAVDEDHPGDEDQGGVDDLWLEAVLESADATAATAAAADLRRRSCTWIARNIEQRFPTMRQLPGAGAGAAHASAAGGLHQSWAGAGVHELFLESPRHNASFGSCMSLAEVYGVLLLWTRRYRAIRDANHLPFAMIFKNSGEEAGATQQHPHSQLIGFPVVPSHTKTCLACARTFHEVNGACVYCRMARRLRAPSSDRASGRELVVYGNEIFVAFCPWAPPCDYAVYVMPWEHHADFLLDAAPTHALDGTNPRGTARQTSLAALADCLRVVSRKLYAYCGNPDYNLVVRNPPFAERSVPWFHWHIEIAPIFSKKGGLEYGTHCMVLMTPPEVAARNLRETNVGDICARPMSDDRWLATTLSVGAAVVGAVVTLRRQLAQRAPVAQSLQHQVHVVTGANTGLGFATSRELAKRGASVVMVCRSRDKCDAAAGRLRRALAVQRGAVAGSVTTATCDLASLDSIAAFVAEALPAAVPGGAIDALVNNAGLMSGKKFGEDVVDGVDATVRTNHCGPAALTLRVLAAFDVKRCVVVASRLEKRGRVGEVLEGGTPDASAYAVSKQMNLLFARELAKRRPETLTVSCTPGMVNTELGRYHPLFGLAAPLRHALLPTPAAGCGSIVHAATAPDLAPGGYYAKATAGGFEAVAPSPDARDDALAARLWDRTAEWNAAGGGGAALFARVPLDGCARGEDL</sequence>
<evidence type="ECO:0000256" key="10">
    <source>
        <dbReference type="ARBA" id="ARBA00022989"/>
    </source>
</evidence>
<proteinExistence type="inferred from homology"/>
<evidence type="ECO:0000256" key="11">
    <source>
        <dbReference type="ARBA" id="ARBA00023136"/>
    </source>
</evidence>
<dbReference type="InterPro" id="IPR014030">
    <property type="entry name" value="Ketoacyl_synth_N"/>
</dbReference>
<dbReference type="eggNOG" id="KOG1208">
    <property type="taxonomic scope" value="Eukaryota"/>
</dbReference>
<evidence type="ECO:0000256" key="9">
    <source>
        <dbReference type="ARBA" id="ARBA00022695"/>
    </source>
</evidence>